<name>A0A7W4VIF7_9HYPH</name>
<keyword evidence="1" id="KW-0732">Signal</keyword>
<accession>A0A7W4VIF7</accession>
<dbReference type="Proteomes" id="UP000532010">
    <property type="component" value="Unassembled WGS sequence"/>
</dbReference>
<proteinExistence type="predicted"/>
<comment type="caution">
    <text evidence="2">The sequence shown here is derived from an EMBL/GenBank/DDBJ whole genome shotgun (WGS) entry which is preliminary data.</text>
</comment>
<dbReference type="AlphaFoldDB" id="A0A7W4VIF7"/>
<protein>
    <recommendedName>
        <fullName evidence="4">Flagellar protein FliL</fullName>
    </recommendedName>
</protein>
<dbReference type="EMBL" id="JACHWB010000001">
    <property type="protein sequence ID" value="MBB3017325.1"/>
    <property type="molecule type" value="Genomic_DNA"/>
</dbReference>
<evidence type="ECO:0000256" key="1">
    <source>
        <dbReference type="SAM" id="SignalP"/>
    </source>
</evidence>
<feature type="chain" id="PRO_5031104816" description="Flagellar protein FliL" evidence="1">
    <location>
        <begin position="22"/>
        <end position="149"/>
    </location>
</feature>
<keyword evidence="3" id="KW-1185">Reference proteome</keyword>
<evidence type="ECO:0008006" key="4">
    <source>
        <dbReference type="Google" id="ProtNLM"/>
    </source>
</evidence>
<reference evidence="2 3" key="1">
    <citation type="submission" date="2020-08" db="EMBL/GenBank/DDBJ databases">
        <title>The Agave Microbiome: Exploring the role of microbial communities in plant adaptations to desert environments.</title>
        <authorList>
            <person name="Partida-Martinez L.P."/>
        </authorList>
    </citation>
    <scope>NUCLEOTIDE SEQUENCE [LARGE SCALE GENOMIC DNA]</scope>
    <source>
        <strain evidence="2 3">AT3.9</strain>
    </source>
</reference>
<gene>
    <name evidence="2" type="ORF">FHR70_000365</name>
</gene>
<dbReference type="RefSeq" id="WP_183446514.1">
    <property type="nucleotide sequence ID" value="NZ_JACHWB010000001.1"/>
</dbReference>
<feature type="signal peptide" evidence="1">
    <location>
        <begin position="1"/>
        <end position="21"/>
    </location>
</feature>
<sequence length="149" mass="16650">MIKNVMAGFWVCAVTLASCYAAVTWTVGKAPVEDKGSYEGLQYKKLPAMNIPVIAEGAVQGYVIANLVFTADAKTLREISIPPEAFIQDEVFRHVYADETLDFRKLSRYNVNGMISNVRDKINKRLGAEIVKEILVENFNFVDKTAIRS</sequence>
<dbReference type="PROSITE" id="PS51257">
    <property type="entry name" value="PROKAR_LIPOPROTEIN"/>
    <property type="match status" value="1"/>
</dbReference>
<evidence type="ECO:0000313" key="3">
    <source>
        <dbReference type="Proteomes" id="UP000532010"/>
    </source>
</evidence>
<organism evidence="2 3">
    <name type="scientific">Microvirga lupini</name>
    <dbReference type="NCBI Taxonomy" id="420324"/>
    <lineage>
        <taxon>Bacteria</taxon>
        <taxon>Pseudomonadati</taxon>
        <taxon>Pseudomonadota</taxon>
        <taxon>Alphaproteobacteria</taxon>
        <taxon>Hyphomicrobiales</taxon>
        <taxon>Methylobacteriaceae</taxon>
        <taxon>Microvirga</taxon>
    </lineage>
</organism>
<evidence type="ECO:0000313" key="2">
    <source>
        <dbReference type="EMBL" id="MBB3017325.1"/>
    </source>
</evidence>